<organism evidence="8 9">
    <name type="scientific">Solemya pervernicosa gill symbiont</name>
    <dbReference type="NCBI Taxonomy" id="642797"/>
    <lineage>
        <taxon>Bacteria</taxon>
        <taxon>Pseudomonadati</taxon>
        <taxon>Pseudomonadota</taxon>
        <taxon>Gammaproteobacteria</taxon>
        <taxon>sulfur-oxidizing symbionts</taxon>
    </lineage>
</organism>
<reference evidence="8 9" key="1">
    <citation type="submission" date="2016-11" db="EMBL/GenBank/DDBJ databases">
        <title>Mixed transmission modes and dynamic genome evolution in an obligate animal-bacterial symbiosis.</title>
        <authorList>
            <person name="Russell S.L."/>
            <person name="Corbett-Detig R.B."/>
            <person name="Cavanaugh C.M."/>
        </authorList>
    </citation>
    <scope>NUCLEOTIDE SEQUENCE [LARGE SCALE GENOMIC DNA]</scope>
    <source>
        <strain evidence="8">Sveles-Q1</strain>
    </source>
</reference>
<dbReference type="PROSITE" id="PS50110">
    <property type="entry name" value="RESPONSE_REGULATORY"/>
    <property type="match status" value="1"/>
</dbReference>
<dbReference type="OrthoDB" id="1931120at2"/>
<evidence type="ECO:0000256" key="2">
    <source>
        <dbReference type="ARBA" id="ARBA00012438"/>
    </source>
</evidence>
<evidence type="ECO:0000313" key="9">
    <source>
        <dbReference type="Proteomes" id="UP000191110"/>
    </source>
</evidence>
<feature type="coiled-coil region" evidence="5">
    <location>
        <begin position="120"/>
        <end position="168"/>
    </location>
</feature>
<feature type="modified residue" description="4-aspartylphosphate" evidence="4">
    <location>
        <position position="54"/>
    </location>
</feature>
<accession>A0A1T2L6M7</accession>
<protein>
    <recommendedName>
        <fullName evidence="2">histidine kinase</fullName>
        <ecNumber evidence="2">2.7.13.3</ecNumber>
    </recommendedName>
</protein>
<dbReference type="Pfam" id="PF00072">
    <property type="entry name" value="Response_reg"/>
    <property type="match status" value="1"/>
</dbReference>
<dbReference type="SMART" id="SM00387">
    <property type="entry name" value="HATPase_c"/>
    <property type="match status" value="1"/>
</dbReference>
<dbReference type="InterPro" id="IPR005467">
    <property type="entry name" value="His_kinase_dom"/>
</dbReference>
<dbReference type="SUPFAM" id="SSF52172">
    <property type="entry name" value="CheY-like"/>
    <property type="match status" value="1"/>
</dbReference>
<keyword evidence="3 4" id="KW-0597">Phosphoprotein</keyword>
<dbReference type="SMART" id="SM00448">
    <property type="entry name" value="REC"/>
    <property type="match status" value="1"/>
</dbReference>
<proteinExistence type="predicted"/>
<evidence type="ECO:0000256" key="3">
    <source>
        <dbReference type="ARBA" id="ARBA00022553"/>
    </source>
</evidence>
<sequence>MKNNRILIVDDEQINYQLIEAMLITERYECFYAENGKKALLAIERYNPGLMLVDVMMPDMDGYELTERVKGNPALSDIPIILVTTLSDRESRLRGFNSGAEEFISKPVDKIELLCRIRNLMRLKEMIDKAKLNSEALEAEVTNRTNKLQASHSELEHTHNELKQTQQKMVHSEKMAAIGQLSAGVAHEINNPVGYINSNLNTLESYIKDLMCLLSSYEHIEKLLPENHVAVEELLALKREIDLGYLSKDIAEIIKDCQHGAERVKEIVRDLKDFAHPDMDDWQWANLHSGIDSTINVVWNELKYKVEVIKEYGDVPNIECLPSQLNQVWMNLLVNASHAIEERGVIIVRTGMVDEERLYVEMEDDGSGMDPAYVDKIFDPFFTTKPLGKGTGLGLSIAFGIIEKHRGSVGVDSELGRGTCFRIELPISHVQHDKDSGAGI</sequence>
<evidence type="ECO:0000259" key="6">
    <source>
        <dbReference type="PROSITE" id="PS50109"/>
    </source>
</evidence>
<dbReference type="InterPro" id="IPR036097">
    <property type="entry name" value="HisK_dim/P_sf"/>
</dbReference>
<dbReference type="Gene3D" id="3.40.50.2300">
    <property type="match status" value="1"/>
</dbReference>
<evidence type="ECO:0000259" key="7">
    <source>
        <dbReference type="PROSITE" id="PS50110"/>
    </source>
</evidence>
<dbReference type="Proteomes" id="UP000191110">
    <property type="component" value="Unassembled WGS sequence"/>
</dbReference>
<dbReference type="CDD" id="cd00082">
    <property type="entry name" value="HisKA"/>
    <property type="match status" value="1"/>
</dbReference>
<dbReference type="Gene3D" id="3.30.565.10">
    <property type="entry name" value="Histidine kinase-like ATPase, C-terminal domain"/>
    <property type="match status" value="1"/>
</dbReference>
<dbReference type="InterPro" id="IPR011006">
    <property type="entry name" value="CheY-like_superfamily"/>
</dbReference>
<evidence type="ECO:0000256" key="5">
    <source>
        <dbReference type="SAM" id="Coils"/>
    </source>
</evidence>
<dbReference type="EMBL" id="MPRL01000019">
    <property type="protein sequence ID" value="OOZ40710.1"/>
    <property type="molecule type" value="Genomic_DNA"/>
</dbReference>
<dbReference type="InterPro" id="IPR001789">
    <property type="entry name" value="Sig_transdc_resp-reg_receiver"/>
</dbReference>
<dbReference type="EC" id="2.7.13.3" evidence="2"/>
<dbReference type="PROSITE" id="PS50109">
    <property type="entry name" value="HIS_KIN"/>
    <property type="match status" value="1"/>
</dbReference>
<dbReference type="InterPro" id="IPR036890">
    <property type="entry name" value="HATPase_C_sf"/>
</dbReference>
<feature type="domain" description="Response regulatory" evidence="7">
    <location>
        <begin position="5"/>
        <end position="121"/>
    </location>
</feature>
<dbReference type="PANTHER" id="PTHR43065">
    <property type="entry name" value="SENSOR HISTIDINE KINASE"/>
    <property type="match status" value="1"/>
</dbReference>
<dbReference type="RefSeq" id="WP_078483330.1">
    <property type="nucleotide sequence ID" value="NZ_MPRL01000019.1"/>
</dbReference>
<dbReference type="PRINTS" id="PR00344">
    <property type="entry name" value="BCTRLSENSOR"/>
</dbReference>
<dbReference type="InterPro" id="IPR003661">
    <property type="entry name" value="HisK_dim/P_dom"/>
</dbReference>
<dbReference type="InterPro" id="IPR004358">
    <property type="entry name" value="Sig_transdc_His_kin-like_C"/>
</dbReference>
<evidence type="ECO:0000313" key="8">
    <source>
        <dbReference type="EMBL" id="OOZ40710.1"/>
    </source>
</evidence>
<dbReference type="SUPFAM" id="SSF47384">
    <property type="entry name" value="Homodimeric domain of signal transducing histidine kinase"/>
    <property type="match status" value="1"/>
</dbReference>
<comment type="caution">
    <text evidence="8">The sequence shown here is derived from an EMBL/GenBank/DDBJ whole genome shotgun (WGS) entry which is preliminary data.</text>
</comment>
<dbReference type="Pfam" id="PF02518">
    <property type="entry name" value="HATPase_c"/>
    <property type="match status" value="1"/>
</dbReference>
<dbReference type="PANTHER" id="PTHR43065:SF50">
    <property type="entry name" value="HISTIDINE KINASE"/>
    <property type="match status" value="1"/>
</dbReference>
<keyword evidence="9" id="KW-1185">Reference proteome</keyword>
<gene>
    <name evidence="8" type="ORF">BOW53_06795</name>
</gene>
<comment type="catalytic activity">
    <reaction evidence="1">
        <text>ATP + protein L-histidine = ADP + protein N-phospho-L-histidine.</text>
        <dbReference type="EC" id="2.7.13.3"/>
    </reaction>
</comment>
<evidence type="ECO:0000256" key="1">
    <source>
        <dbReference type="ARBA" id="ARBA00000085"/>
    </source>
</evidence>
<evidence type="ECO:0000256" key="4">
    <source>
        <dbReference type="PROSITE-ProRule" id="PRU00169"/>
    </source>
</evidence>
<feature type="domain" description="Histidine kinase" evidence="6">
    <location>
        <begin position="184"/>
        <end position="429"/>
    </location>
</feature>
<dbReference type="InterPro" id="IPR003594">
    <property type="entry name" value="HATPase_dom"/>
</dbReference>
<dbReference type="GO" id="GO:0000155">
    <property type="term" value="F:phosphorelay sensor kinase activity"/>
    <property type="evidence" value="ECO:0007669"/>
    <property type="project" value="InterPro"/>
</dbReference>
<dbReference type="AlphaFoldDB" id="A0A1T2L6M7"/>
<dbReference type="SUPFAM" id="SSF55874">
    <property type="entry name" value="ATPase domain of HSP90 chaperone/DNA topoisomerase II/histidine kinase"/>
    <property type="match status" value="1"/>
</dbReference>
<name>A0A1T2L6M7_9GAMM</name>
<keyword evidence="5" id="KW-0175">Coiled coil</keyword>
<dbReference type="Gene3D" id="1.10.287.130">
    <property type="match status" value="1"/>
</dbReference>